<gene>
    <name evidence="1" type="ORF">L6452_44021</name>
</gene>
<name>A0ACB8XFC4_ARCLA</name>
<evidence type="ECO:0000313" key="1">
    <source>
        <dbReference type="EMBL" id="KAI3665397.1"/>
    </source>
</evidence>
<proteinExistence type="predicted"/>
<comment type="caution">
    <text evidence="1">The sequence shown here is derived from an EMBL/GenBank/DDBJ whole genome shotgun (WGS) entry which is preliminary data.</text>
</comment>
<reference evidence="1 2" key="2">
    <citation type="journal article" date="2022" name="Mol. Ecol. Resour.">
        <title>The genomes of chicory, endive, great burdock and yacon provide insights into Asteraceae paleo-polyploidization history and plant inulin production.</title>
        <authorList>
            <person name="Fan W."/>
            <person name="Wang S."/>
            <person name="Wang H."/>
            <person name="Wang A."/>
            <person name="Jiang F."/>
            <person name="Liu H."/>
            <person name="Zhao H."/>
            <person name="Xu D."/>
            <person name="Zhang Y."/>
        </authorList>
    </citation>
    <scope>NUCLEOTIDE SEQUENCE [LARGE SCALE GENOMIC DNA]</scope>
    <source>
        <strain evidence="2">cv. Niubang</strain>
    </source>
</reference>
<organism evidence="1 2">
    <name type="scientific">Arctium lappa</name>
    <name type="common">Greater burdock</name>
    <name type="synonym">Lappa major</name>
    <dbReference type="NCBI Taxonomy" id="4217"/>
    <lineage>
        <taxon>Eukaryota</taxon>
        <taxon>Viridiplantae</taxon>
        <taxon>Streptophyta</taxon>
        <taxon>Embryophyta</taxon>
        <taxon>Tracheophyta</taxon>
        <taxon>Spermatophyta</taxon>
        <taxon>Magnoliopsida</taxon>
        <taxon>eudicotyledons</taxon>
        <taxon>Gunneridae</taxon>
        <taxon>Pentapetalae</taxon>
        <taxon>asterids</taxon>
        <taxon>campanulids</taxon>
        <taxon>Asterales</taxon>
        <taxon>Asteraceae</taxon>
        <taxon>Carduoideae</taxon>
        <taxon>Cardueae</taxon>
        <taxon>Arctiinae</taxon>
        <taxon>Arctium</taxon>
    </lineage>
</organism>
<sequence>MLKYYERSKGKVALCSSTLPSLSVADQINASHSVLDATLLQQSGNEDNMVVEVDSLEKTSKENGFMEVTPATPEPIQILESGQDVVTDHTGVDVT</sequence>
<reference evidence="2" key="1">
    <citation type="journal article" date="2022" name="Mol. Ecol. Resour.">
        <title>The genomes of chicory, endive, great burdock and yacon provide insights into Asteraceae palaeo-polyploidization history and plant inulin production.</title>
        <authorList>
            <person name="Fan W."/>
            <person name="Wang S."/>
            <person name="Wang H."/>
            <person name="Wang A."/>
            <person name="Jiang F."/>
            <person name="Liu H."/>
            <person name="Zhao H."/>
            <person name="Xu D."/>
            <person name="Zhang Y."/>
        </authorList>
    </citation>
    <scope>NUCLEOTIDE SEQUENCE [LARGE SCALE GENOMIC DNA]</scope>
    <source>
        <strain evidence="2">cv. Niubang</strain>
    </source>
</reference>
<protein>
    <submittedName>
        <fullName evidence="1">Uncharacterized protein</fullName>
    </submittedName>
</protein>
<dbReference type="Proteomes" id="UP001055879">
    <property type="component" value="Linkage Group LG18"/>
</dbReference>
<accession>A0ACB8XFC4</accession>
<keyword evidence="2" id="KW-1185">Reference proteome</keyword>
<evidence type="ECO:0000313" key="2">
    <source>
        <dbReference type="Proteomes" id="UP001055879"/>
    </source>
</evidence>
<dbReference type="EMBL" id="CM042064">
    <property type="protein sequence ID" value="KAI3665397.1"/>
    <property type="molecule type" value="Genomic_DNA"/>
</dbReference>